<evidence type="ECO:0000313" key="4">
    <source>
        <dbReference type="EMBL" id="UQS24626.1"/>
    </source>
</evidence>
<keyword evidence="5" id="KW-1185">Reference proteome</keyword>
<evidence type="ECO:0000256" key="2">
    <source>
        <dbReference type="SAM" id="MobiDB-lite"/>
    </source>
</evidence>
<proteinExistence type="inferred from homology"/>
<dbReference type="InterPro" id="IPR036291">
    <property type="entry name" value="NAD(P)-bd_dom_sf"/>
</dbReference>
<comment type="similarity">
    <text evidence="1">Belongs to the pyrroline-5-carboxylate reductase family.</text>
</comment>
<gene>
    <name evidence="4" type="ORF">L1857_18290</name>
</gene>
<dbReference type="PANTHER" id="PTHR11645">
    <property type="entry name" value="PYRROLINE-5-CARBOXYLATE REDUCTASE"/>
    <property type="match status" value="1"/>
</dbReference>
<dbReference type="SUPFAM" id="SSF51735">
    <property type="entry name" value="NAD(P)-binding Rossmann-fold domains"/>
    <property type="match status" value="1"/>
</dbReference>
<sequence length="265" mass="28160">MRYGFVGTGEITAAIVAGLSTAADPPEVFLSPRGRAVSARLAERFPNVRVCADNQDVLDHAPAIVLAVPAPVARDVLAELSFRPEHVLISATAGVPPERLRAWSAPAGAVVRSIPLPQATRRRSLTVMYPDNAVARELFTRVGGVLVPGDEAALDTFHGATAAFSAHLDYLGTIVDWMAARGVDPGAASAFVTHVFGELGSSLLERPDSLTVMSTRHTTPGGLNEQFRDDLRRDGVPDAVRRALDRDPGPGAGMTRQAGVFRRAR</sequence>
<dbReference type="Gene3D" id="3.40.50.720">
    <property type="entry name" value="NAD(P)-binding Rossmann-like Domain"/>
    <property type="match status" value="1"/>
</dbReference>
<name>A0ABY4NX25_9PSEU</name>
<dbReference type="RefSeq" id="WP_233157256.1">
    <property type="nucleotide sequence ID" value="NZ_CP091196.1"/>
</dbReference>
<organism evidence="4 5">
    <name type="scientific">Amycolatopsis thermalba</name>
    <dbReference type="NCBI Taxonomy" id="944492"/>
    <lineage>
        <taxon>Bacteria</taxon>
        <taxon>Bacillati</taxon>
        <taxon>Actinomycetota</taxon>
        <taxon>Actinomycetes</taxon>
        <taxon>Pseudonocardiales</taxon>
        <taxon>Pseudonocardiaceae</taxon>
        <taxon>Amycolatopsis</taxon>
    </lineage>
</organism>
<dbReference type="Pfam" id="PF03807">
    <property type="entry name" value="F420_oxidored"/>
    <property type="match status" value="1"/>
</dbReference>
<dbReference type="Proteomes" id="UP000830158">
    <property type="component" value="Chromosome"/>
</dbReference>
<evidence type="ECO:0000256" key="1">
    <source>
        <dbReference type="ARBA" id="ARBA00005525"/>
    </source>
</evidence>
<dbReference type="EMBL" id="CP091196">
    <property type="protein sequence ID" value="UQS24626.1"/>
    <property type="molecule type" value="Genomic_DNA"/>
</dbReference>
<accession>A0ABY4NX25</accession>
<feature type="domain" description="Pyrroline-5-carboxylate reductase catalytic N-terminal" evidence="3">
    <location>
        <begin position="3"/>
        <end position="94"/>
    </location>
</feature>
<reference evidence="4" key="1">
    <citation type="submission" date="2022-01" db="EMBL/GenBank/DDBJ databases">
        <title>PSI-footprinting approach for the identification of protein synthesis inhibitor producers.</title>
        <authorList>
            <person name="Handel F."/>
            <person name="Kulik A."/>
            <person name="Wex K.W."/>
            <person name="Berscheid A."/>
            <person name="Saur J.S."/>
            <person name="Winkler A."/>
            <person name="Wibberg D."/>
            <person name="Kalinowski J."/>
            <person name="Broetz-Oesterhelt H."/>
            <person name="Mast Y."/>
        </authorList>
    </citation>
    <scope>NUCLEOTIDE SEQUENCE</scope>
    <source>
        <strain evidence="4">KNN 49.3e</strain>
    </source>
</reference>
<protein>
    <submittedName>
        <fullName evidence="4">NAD(P)-binding domain-containing protein</fullName>
    </submittedName>
</protein>
<evidence type="ECO:0000313" key="5">
    <source>
        <dbReference type="Proteomes" id="UP000830158"/>
    </source>
</evidence>
<dbReference type="InterPro" id="IPR028939">
    <property type="entry name" value="P5C_Rdtase_cat_N"/>
</dbReference>
<evidence type="ECO:0000259" key="3">
    <source>
        <dbReference type="Pfam" id="PF03807"/>
    </source>
</evidence>
<dbReference type="PANTHER" id="PTHR11645:SF13">
    <property type="entry name" value="PYRROLINE-5-CARBOXYLATE REDUCTASE CATALYTIC N-TERMINAL DOMAIN-CONTAINING PROTEIN"/>
    <property type="match status" value="1"/>
</dbReference>
<feature type="region of interest" description="Disordered" evidence="2">
    <location>
        <begin position="241"/>
        <end position="265"/>
    </location>
</feature>